<dbReference type="InterPro" id="IPR046373">
    <property type="entry name" value="Acyl-CoA_Oxase/DH_mid-dom_sf"/>
</dbReference>
<evidence type="ECO:0000313" key="6">
    <source>
        <dbReference type="Proteomes" id="UP000199501"/>
    </source>
</evidence>
<keyword evidence="1" id="KW-0560">Oxidoreductase</keyword>
<feature type="domain" description="Acyl-CoA dehydrogenase/oxidase N-terminal" evidence="3">
    <location>
        <begin position="29"/>
        <end position="105"/>
    </location>
</feature>
<dbReference type="EMBL" id="FMZZ01000007">
    <property type="protein sequence ID" value="SDD09509.1"/>
    <property type="molecule type" value="Genomic_DNA"/>
</dbReference>
<dbReference type="STRING" id="1271860.SAMN05216174_10796"/>
<evidence type="ECO:0000256" key="1">
    <source>
        <dbReference type="ARBA" id="ARBA00023002"/>
    </source>
</evidence>
<proteinExistence type="inferred from homology"/>
<organism evidence="5 6">
    <name type="scientific">Actinokineospora iranica</name>
    <dbReference type="NCBI Taxonomy" id="1271860"/>
    <lineage>
        <taxon>Bacteria</taxon>
        <taxon>Bacillati</taxon>
        <taxon>Actinomycetota</taxon>
        <taxon>Actinomycetes</taxon>
        <taxon>Pseudonocardiales</taxon>
        <taxon>Pseudonocardiaceae</taxon>
        <taxon>Actinokineospora</taxon>
    </lineage>
</organism>
<accession>A0A1G6RY46</accession>
<dbReference type="InterPro" id="IPR050741">
    <property type="entry name" value="Acyl-CoA_dehydrogenase"/>
</dbReference>
<dbReference type="InterPro" id="IPR037069">
    <property type="entry name" value="AcylCoA_DH/ox_N_sf"/>
</dbReference>
<dbReference type="PANTHER" id="PTHR48083:SF19">
    <property type="entry name" value="FLAVIN-DEPENDENT MONOOXYGENASE, OXYGENASE SUBUNIT HSAA"/>
    <property type="match status" value="1"/>
</dbReference>
<dbReference type="GO" id="GO:0033539">
    <property type="term" value="P:fatty acid beta-oxidation using acyl-CoA dehydrogenase"/>
    <property type="evidence" value="ECO:0007669"/>
    <property type="project" value="TreeGrafter"/>
</dbReference>
<dbReference type="SUPFAM" id="SSF47203">
    <property type="entry name" value="Acyl-CoA dehydrogenase C-terminal domain-like"/>
    <property type="match status" value="1"/>
</dbReference>
<dbReference type="Gene3D" id="2.40.110.10">
    <property type="entry name" value="Butyryl-CoA Dehydrogenase, subunit A, domain 2"/>
    <property type="match status" value="1"/>
</dbReference>
<dbReference type="InterPro" id="IPR036250">
    <property type="entry name" value="AcylCo_DH-like_C"/>
</dbReference>
<name>A0A1G6RY46_9PSEU</name>
<evidence type="ECO:0000256" key="2">
    <source>
        <dbReference type="ARBA" id="ARBA00049661"/>
    </source>
</evidence>
<dbReference type="GO" id="GO:0016712">
    <property type="term" value="F:oxidoreductase activity, acting on paired donors, with incorporation or reduction of molecular oxygen, reduced flavin or flavoprotein as one donor, and incorporation of one atom of oxygen"/>
    <property type="evidence" value="ECO:0007669"/>
    <property type="project" value="TreeGrafter"/>
</dbReference>
<gene>
    <name evidence="5" type="ORF">SAMN05216174_10796</name>
</gene>
<dbReference type="OrthoDB" id="3402961at2"/>
<evidence type="ECO:0000313" key="5">
    <source>
        <dbReference type="EMBL" id="SDD09509.1"/>
    </source>
</evidence>
<keyword evidence="6" id="KW-1185">Reference proteome</keyword>
<sequence>MTMIEVAAPTVLAAVRDIVPTLRANGLAAEEGRWIPRENIDLLDRAGVFRMAVPERFGGSDLPLAEQFDVLAEISRGCGSTGWTSAAWVSTAWMISLYPDRAQEEVFAGGSVRVSGGFTPSGTAVPAEGGFVLNGEWRFNTGCRAADWDMLAALLERPDGTVEQVFAVVPMAELAIADDWHVSAAAGTGSSTVTATDLFVPAHRVASGEAAVEGVTGDRWNSGATGRNYGLIGMVMVEGVATHVGMAQAALELFVERLPGRAISYSNWADQSAHPLTQISVATAENKIAAARALAAEVIALLQRRADAGEQPTLTERATIRGRCGFAVQLAKEAVRELHAVSGASALSRKAAFQRFYRDLEGLSLHGLMAPSTNLEVQGRVMLGLDPDAPVL</sequence>
<dbReference type="InterPro" id="IPR009100">
    <property type="entry name" value="AcylCoA_DH/oxidase_NM_dom_sf"/>
</dbReference>
<dbReference type="Gene3D" id="1.20.140.10">
    <property type="entry name" value="Butyryl-CoA Dehydrogenase, subunit A, domain 3"/>
    <property type="match status" value="1"/>
</dbReference>
<protein>
    <submittedName>
        <fullName evidence="5">Acyl-CoA dehydrogenase</fullName>
    </submittedName>
</protein>
<dbReference type="GO" id="GO:0003995">
    <property type="term" value="F:acyl-CoA dehydrogenase activity"/>
    <property type="evidence" value="ECO:0007669"/>
    <property type="project" value="TreeGrafter"/>
</dbReference>
<dbReference type="InterPro" id="IPR013786">
    <property type="entry name" value="AcylCoA_DH/ox_N"/>
</dbReference>
<dbReference type="SUPFAM" id="SSF56645">
    <property type="entry name" value="Acyl-CoA dehydrogenase NM domain-like"/>
    <property type="match status" value="1"/>
</dbReference>
<dbReference type="Pfam" id="PF02771">
    <property type="entry name" value="Acyl-CoA_dh_N"/>
    <property type="match status" value="1"/>
</dbReference>
<dbReference type="AlphaFoldDB" id="A0A1G6RY46"/>
<comment type="similarity">
    <text evidence="2">Belongs to the HpaH/HsaA monooxygenase family.</text>
</comment>
<dbReference type="Pfam" id="PF08028">
    <property type="entry name" value="Acyl-CoA_dh_2"/>
    <property type="match status" value="1"/>
</dbReference>
<dbReference type="Proteomes" id="UP000199501">
    <property type="component" value="Unassembled WGS sequence"/>
</dbReference>
<dbReference type="RefSeq" id="WP_091451139.1">
    <property type="nucleotide sequence ID" value="NZ_FMZZ01000007.1"/>
</dbReference>
<dbReference type="GO" id="GO:0050660">
    <property type="term" value="F:flavin adenine dinucleotide binding"/>
    <property type="evidence" value="ECO:0007669"/>
    <property type="project" value="InterPro"/>
</dbReference>
<dbReference type="GO" id="GO:0005737">
    <property type="term" value="C:cytoplasm"/>
    <property type="evidence" value="ECO:0007669"/>
    <property type="project" value="TreeGrafter"/>
</dbReference>
<reference evidence="6" key="1">
    <citation type="submission" date="2016-10" db="EMBL/GenBank/DDBJ databases">
        <authorList>
            <person name="Varghese N."/>
            <person name="Submissions S."/>
        </authorList>
    </citation>
    <scope>NUCLEOTIDE SEQUENCE [LARGE SCALE GENOMIC DNA]</scope>
    <source>
        <strain evidence="6">IBRC-M 10403</strain>
    </source>
</reference>
<dbReference type="PANTHER" id="PTHR48083">
    <property type="entry name" value="MEDIUM-CHAIN SPECIFIC ACYL-COA DEHYDROGENASE, MITOCHONDRIAL-RELATED"/>
    <property type="match status" value="1"/>
</dbReference>
<dbReference type="Gene3D" id="1.10.540.10">
    <property type="entry name" value="Acyl-CoA dehydrogenase/oxidase, N-terminal domain"/>
    <property type="match status" value="1"/>
</dbReference>
<dbReference type="PIRSF" id="PIRSF016578">
    <property type="entry name" value="HsaA"/>
    <property type="match status" value="1"/>
</dbReference>
<evidence type="ECO:0000259" key="4">
    <source>
        <dbReference type="Pfam" id="PF08028"/>
    </source>
</evidence>
<evidence type="ECO:0000259" key="3">
    <source>
        <dbReference type="Pfam" id="PF02771"/>
    </source>
</evidence>
<dbReference type="InterPro" id="IPR013107">
    <property type="entry name" value="Acyl-CoA_DH_C"/>
</dbReference>
<feature type="domain" description="Acyl-CoA dehydrogenase C-terminal" evidence="4">
    <location>
        <begin position="241"/>
        <end position="369"/>
    </location>
</feature>